<reference evidence="11" key="1">
    <citation type="submission" date="2016-04" db="UniProtKB">
        <authorList>
            <consortium name="WormBaseParasite"/>
        </authorList>
    </citation>
    <scope>IDENTIFICATION</scope>
</reference>
<keyword evidence="4 5" id="KW-1015">Disulfide bond</keyword>
<feature type="transmembrane region" description="Helical" evidence="7">
    <location>
        <begin position="541"/>
        <end position="565"/>
    </location>
</feature>
<dbReference type="FunFam" id="2.170.300.10:FF:000002">
    <property type="entry name" value="Multiple epidermal growth factor-like domains 10"/>
    <property type="match status" value="1"/>
</dbReference>
<dbReference type="InterPro" id="IPR042635">
    <property type="entry name" value="MEGF10/SREC1/2-like"/>
</dbReference>
<dbReference type="InterPro" id="IPR000742">
    <property type="entry name" value="EGF"/>
</dbReference>
<keyword evidence="10" id="KW-1185">Reference proteome</keyword>
<keyword evidence="7" id="KW-1133">Transmembrane helix</keyword>
<dbReference type="SMART" id="SM00180">
    <property type="entry name" value="EGF_Lam"/>
    <property type="match status" value="6"/>
</dbReference>
<keyword evidence="7" id="KW-0812">Transmembrane</keyword>
<dbReference type="STRING" id="6290.A0A158QPW0"/>
<dbReference type="AlphaFoldDB" id="A0A158QPW0"/>
<evidence type="ECO:0000313" key="10">
    <source>
        <dbReference type="Proteomes" id="UP000268014"/>
    </source>
</evidence>
<keyword evidence="7" id="KW-0472">Membrane</keyword>
<dbReference type="InterPro" id="IPR002049">
    <property type="entry name" value="LE_dom"/>
</dbReference>
<comment type="caution">
    <text evidence="5">Lacks conserved residue(s) required for the propagation of feature annotation.</text>
</comment>
<dbReference type="WBParaSite" id="HPLM_0001339501-mRNA-1">
    <property type="protein sequence ID" value="HPLM_0001339501-mRNA-1"/>
    <property type="gene ID" value="HPLM_0001339501"/>
</dbReference>
<keyword evidence="1 5" id="KW-0245">EGF-like domain</keyword>
<feature type="compositionally biased region" description="Basic and acidic residues" evidence="6">
    <location>
        <begin position="621"/>
        <end position="639"/>
    </location>
</feature>
<protein>
    <submittedName>
        <fullName evidence="11">EGF-like domain-containing protein</fullName>
    </submittedName>
</protein>
<dbReference type="GO" id="GO:0005044">
    <property type="term" value="F:scavenger receptor activity"/>
    <property type="evidence" value="ECO:0007669"/>
    <property type="project" value="InterPro"/>
</dbReference>
<sequence>ISGYHGALCTISCPAGHFGESCAPCQCRNGAGCDPVTGDCFCAAGWTGPKCDTPCAAGTYGPHCSIACRCKNGGECDRFTGECKCPRGFKGLWECTFYKDLFTHPFTIIYPPWLHSGCTALPVFIHNYEGISVIAQGLSIGVDGIGLPKGFDMLAVRCPRSVLSKCESIFLGEDCSTQCDNGFYGDDCHLKCDCNGGSCQQKTGKCVCGTGKEGDTCSAGNVPSLKRRFKENLPEILFVILTECNPGHFGFGCSETCSNCTQDGVPTACDAKTGACLKSSNASLIGSPPSHLNGLDFCIISRSGANCLHSCEDGKWGENCANKCTCAEGHKCDPITGKCICDHGYTGENCEQKCPEGKWGVECANDCPACVNGAKCNHVDGTCSCPAGYEGRLCNRLCVAGFWGLGCARNCTCASEFKQCDPHTGECACPAGWQGDRCNVPCEDGFYGPDCINKCKCRGTSSASCHRVTGACQCHPGFTGEYCHALCPKGYYGLRCSRECGDCGVGYECDAAIGCCHADQLSCGQALLEFQRQQGEHESRAGIIVLALVVFGIASVLLVSMMLYYRRKYFREKEPDVPTVVRMFHAIDNGEPTEFNNPLYSRQSVLVDPDRAELTAEEEALEQKKLRGPSRKDRTTKSHERGCKLVQTLSYVAI</sequence>
<name>A0A158QPW0_HAEPC</name>
<feature type="region of interest" description="Disordered" evidence="6">
    <location>
        <begin position="620"/>
        <end position="639"/>
    </location>
</feature>
<evidence type="ECO:0000259" key="8">
    <source>
        <dbReference type="PROSITE" id="PS50026"/>
    </source>
</evidence>
<dbReference type="OMA" id="PGHFGFG"/>
<evidence type="ECO:0000256" key="6">
    <source>
        <dbReference type="SAM" id="MobiDB-lite"/>
    </source>
</evidence>
<dbReference type="PANTHER" id="PTHR24043">
    <property type="entry name" value="SCAVENGER RECEPTOR CLASS F"/>
    <property type="match status" value="1"/>
</dbReference>
<organism evidence="11">
    <name type="scientific">Haemonchus placei</name>
    <name type="common">Barber's pole worm</name>
    <dbReference type="NCBI Taxonomy" id="6290"/>
    <lineage>
        <taxon>Eukaryota</taxon>
        <taxon>Metazoa</taxon>
        <taxon>Ecdysozoa</taxon>
        <taxon>Nematoda</taxon>
        <taxon>Chromadorea</taxon>
        <taxon>Rhabditida</taxon>
        <taxon>Rhabditina</taxon>
        <taxon>Rhabditomorpha</taxon>
        <taxon>Strongyloidea</taxon>
        <taxon>Trichostrongylidae</taxon>
        <taxon>Haemonchus</taxon>
    </lineage>
</organism>
<evidence type="ECO:0000256" key="5">
    <source>
        <dbReference type="PROSITE-ProRule" id="PRU00076"/>
    </source>
</evidence>
<dbReference type="PROSITE" id="PS00022">
    <property type="entry name" value="EGF_1"/>
    <property type="match status" value="5"/>
</dbReference>
<feature type="domain" description="EGF-like" evidence="8">
    <location>
        <begin position="359"/>
        <end position="395"/>
    </location>
</feature>
<evidence type="ECO:0000313" key="11">
    <source>
        <dbReference type="WBParaSite" id="HPLM_0001339501-mRNA-1"/>
    </source>
</evidence>
<dbReference type="PRINTS" id="PR00011">
    <property type="entry name" value="EGFLAMININ"/>
</dbReference>
<dbReference type="PROSITE" id="PS01186">
    <property type="entry name" value="EGF_2"/>
    <property type="match status" value="1"/>
</dbReference>
<feature type="disulfide bond" evidence="5">
    <location>
        <begin position="385"/>
        <end position="394"/>
    </location>
</feature>
<dbReference type="Gene3D" id="2.170.300.10">
    <property type="entry name" value="Tie2 ligand-binding domain superfamily"/>
    <property type="match status" value="4"/>
</dbReference>
<reference evidence="9 10" key="2">
    <citation type="submission" date="2018-11" db="EMBL/GenBank/DDBJ databases">
        <authorList>
            <consortium name="Pathogen Informatics"/>
        </authorList>
    </citation>
    <scope>NUCLEOTIDE SEQUENCE [LARGE SCALE GENOMIC DNA]</scope>
    <source>
        <strain evidence="9 10">MHpl1</strain>
    </source>
</reference>
<gene>
    <name evidence="9" type="ORF">HPLM_LOCUS13387</name>
</gene>
<proteinExistence type="predicted"/>
<dbReference type="SMART" id="SM00181">
    <property type="entry name" value="EGF"/>
    <property type="match status" value="7"/>
</dbReference>
<evidence type="ECO:0000256" key="2">
    <source>
        <dbReference type="ARBA" id="ARBA00022729"/>
    </source>
</evidence>
<keyword evidence="2" id="KW-0732">Signal</keyword>
<dbReference type="Pfam" id="PF00053">
    <property type="entry name" value="EGF_laminin"/>
    <property type="match status" value="4"/>
</dbReference>
<evidence type="ECO:0000256" key="3">
    <source>
        <dbReference type="ARBA" id="ARBA00022737"/>
    </source>
</evidence>
<dbReference type="PROSITE" id="PS50026">
    <property type="entry name" value="EGF_3"/>
    <property type="match status" value="1"/>
</dbReference>
<dbReference type="OrthoDB" id="18487at2759"/>
<dbReference type="EMBL" id="UZAF01018190">
    <property type="protein sequence ID" value="VDO48932.1"/>
    <property type="molecule type" value="Genomic_DNA"/>
</dbReference>
<evidence type="ECO:0000256" key="1">
    <source>
        <dbReference type="ARBA" id="ARBA00022536"/>
    </source>
</evidence>
<evidence type="ECO:0000256" key="4">
    <source>
        <dbReference type="ARBA" id="ARBA00023157"/>
    </source>
</evidence>
<evidence type="ECO:0000313" key="9">
    <source>
        <dbReference type="EMBL" id="VDO48932.1"/>
    </source>
</evidence>
<accession>A0A158QPW0</accession>
<dbReference type="PANTHER" id="PTHR24043:SF8">
    <property type="entry name" value="EGF-LIKE DOMAIN-CONTAINING PROTEIN"/>
    <property type="match status" value="1"/>
</dbReference>
<dbReference type="Proteomes" id="UP000268014">
    <property type="component" value="Unassembled WGS sequence"/>
</dbReference>
<keyword evidence="3" id="KW-0677">Repeat</keyword>
<dbReference type="FunFam" id="2.170.300.10:FF:000041">
    <property type="entry name" value="Tyrosine protein kinase receptor tie-1, putative"/>
    <property type="match status" value="1"/>
</dbReference>
<dbReference type="CDD" id="cd00055">
    <property type="entry name" value="EGF_Lam"/>
    <property type="match status" value="2"/>
</dbReference>
<evidence type="ECO:0000256" key="7">
    <source>
        <dbReference type="SAM" id="Phobius"/>
    </source>
</evidence>